<protein>
    <submittedName>
        <fullName evidence="2">Alpha/beta hydrolase fold protein</fullName>
    </submittedName>
</protein>
<dbReference type="PANTHER" id="PTHR11614">
    <property type="entry name" value="PHOSPHOLIPASE-RELATED"/>
    <property type="match status" value="1"/>
</dbReference>
<dbReference type="SUPFAM" id="SSF53474">
    <property type="entry name" value="alpha/beta-Hydrolases"/>
    <property type="match status" value="1"/>
</dbReference>
<dbReference type="InterPro" id="IPR029058">
    <property type="entry name" value="AB_hydrolase_fold"/>
</dbReference>
<evidence type="ECO:0000313" key="3">
    <source>
        <dbReference type="Proteomes" id="UP000002294"/>
    </source>
</evidence>
<organism evidence="2 3">
    <name type="scientific">Anaerococcus prevotii (strain ATCC 9321 / DSM 20548 / JCM 6508 / NCTC 11806 / PC1)</name>
    <name type="common">Peptostreptococcus prevotii</name>
    <name type="synonym">Peptococcus prevotii</name>
    <dbReference type="NCBI Taxonomy" id="525919"/>
    <lineage>
        <taxon>Bacteria</taxon>
        <taxon>Bacillati</taxon>
        <taxon>Bacillota</taxon>
        <taxon>Tissierellia</taxon>
        <taxon>Tissierellales</taxon>
        <taxon>Peptoniphilaceae</taxon>
        <taxon>Anaerococcus</taxon>
    </lineage>
</organism>
<accession>C7RDJ5</accession>
<dbReference type="InterPro" id="IPR022742">
    <property type="entry name" value="Hydrolase_4"/>
</dbReference>
<reference evidence="2 3" key="1">
    <citation type="journal article" date="2009" name="Stand. Genomic Sci.">
        <title>Complete genome sequence of Anaerococcus prevotii type strain (PC1).</title>
        <authorList>
            <person name="Labutti K."/>
            <person name="Pukall R."/>
            <person name="Steenblock K."/>
            <person name="Glavina Del Rio T."/>
            <person name="Tice H."/>
            <person name="Copeland A."/>
            <person name="Cheng J.F."/>
            <person name="Lucas S."/>
            <person name="Chen F."/>
            <person name="Nolan M."/>
            <person name="Bruce D."/>
            <person name="Goodwin L."/>
            <person name="Pitluck S."/>
            <person name="Ivanova N."/>
            <person name="Mavromatis K."/>
            <person name="Ovchinnikova G."/>
            <person name="Pati A."/>
            <person name="Chen A."/>
            <person name="Palaniappan K."/>
            <person name="Land M."/>
            <person name="Hauser L."/>
            <person name="Chang Y.J."/>
            <person name="Jeffries C.D."/>
            <person name="Chain P."/>
            <person name="Saunders E."/>
            <person name="Brettin T."/>
            <person name="Detter J.C."/>
            <person name="Han C."/>
            <person name="Goker M."/>
            <person name="Bristow J."/>
            <person name="Eisen J.A."/>
            <person name="Markowitz V."/>
            <person name="Hugenholtz P."/>
            <person name="Kyrpides N.C."/>
            <person name="Klenk H.P."/>
            <person name="Lapidus A."/>
        </authorList>
    </citation>
    <scope>NUCLEOTIDE SEQUENCE [LARGE SCALE GENOMIC DNA]</scope>
    <source>
        <strain evidence="3">ATCC 9321 / DSM 20548 / JCM 6508 / NCTC 11806 / PC1</strain>
    </source>
</reference>
<sequence>MKYFLIIVLILLIPQVYYYIQERRYRSINLGKKFYKKFDVRSISNYREYYLTGADGFDSFVRELENENPKAVVQLVHGMSEHGGNYMDFAKYLNDNGYAVVIHDHRGHGKSLSERYPNGHMQRASELVNDTSMVTKYIKTKYKDVPIYMLGHSMGSMTARVFLQENDDLISKLILTGTPPQDGFAKVAFFFANVFCFYIGSHQRSNIINHLVGTGDDSLDFISYDEKNRHDKYNDPMRIFNFTIGYTKVLIEINKKLSQKSKYRMKNRSLPIYNLTGRDDMITKGEKGVSRSLKLLKDLGYKNIGSKTYDKMRHEILNETDKDIVYEDILKILED</sequence>
<evidence type="ECO:0000259" key="1">
    <source>
        <dbReference type="Pfam" id="PF12146"/>
    </source>
</evidence>
<dbReference type="EMBL" id="CP001708">
    <property type="protein sequence ID" value="ACV29258.1"/>
    <property type="molecule type" value="Genomic_DNA"/>
</dbReference>
<dbReference type="GO" id="GO:0016787">
    <property type="term" value="F:hydrolase activity"/>
    <property type="evidence" value="ECO:0007669"/>
    <property type="project" value="UniProtKB-KW"/>
</dbReference>
<dbReference type="Gene3D" id="3.40.50.1820">
    <property type="entry name" value="alpha/beta hydrolase"/>
    <property type="match status" value="1"/>
</dbReference>
<dbReference type="KEGG" id="apr:Apre_1234"/>
<name>C7RDJ5_ANAPD</name>
<dbReference type="InterPro" id="IPR051044">
    <property type="entry name" value="MAG_DAG_Lipase"/>
</dbReference>
<proteinExistence type="predicted"/>
<dbReference type="Proteomes" id="UP000002294">
    <property type="component" value="Chromosome"/>
</dbReference>
<evidence type="ECO:0000313" key="2">
    <source>
        <dbReference type="EMBL" id="ACV29258.1"/>
    </source>
</evidence>
<keyword evidence="3" id="KW-1185">Reference proteome</keyword>
<dbReference type="STRING" id="525919.Apre_1234"/>
<dbReference type="Pfam" id="PF12146">
    <property type="entry name" value="Hydrolase_4"/>
    <property type="match status" value="1"/>
</dbReference>
<dbReference type="RefSeq" id="WP_015778157.1">
    <property type="nucleotide sequence ID" value="NC_013171.1"/>
</dbReference>
<feature type="domain" description="Serine aminopeptidase S33" evidence="1">
    <location>
        <begin position="68"/>
        <end position="321"/>
    </location>
</feature>
<keyword evidence="2" id="KW-0378">Hydrolase</keyword>
<gene>
    <name evidence="2" type="ordered locus">Apre_1234</name>
</gene>
<dbReference type="OrthoDB" id="9806902at2"/>
<dbReference type="AlphaFoldDB" id="C7RDJ5"/>
<dbReference type="eggNOG" id="COG2267">
    <property type="taxonomic scope" value="Bacteria"/>
</dbReference>
<dbReference type="HOGENOM" id="CLU_026209_1_0_9"/>